<dbReference type="EMBL" id="WMEY01000008">
    <property type="protein sequence ID" value="MYL65623.1"/>
    <property type="molecule type" value="Genomic_DNA"/>
</dbReference>
<gene>
    <name evidence="2" type="ORF">GLW07_19875</name>
</gene>
<dbReference type="AlphaFoldDB" id="A0A845F3U0"/>
<proteinExistence type="predicted"/>
<evidence type="ECO:0000313" key="3">
    <source>
        <dbReference type="Proteomes" id="UP000447833"/>
    </source>
</evidence>
<sequence>MAKHKANPTTNGLASSQPEGQGTGVEVGITYDSKRKKKKK</sequence>
<name>A0A845F3U0_9BACL</name>
<evidence type="ECO:0000256" key="1">
    <source>
        <dbReference type="SAM" id="MobiDB-lite"/>
    </source>
</evidence>
<feature type="region of interest" description="Disordered" evidence="1">
    <location>
        <begin position="1"/>
        <end position="40"/>
    </location>
</feature>
<reference evidence="2 3" key="1">
    <citation type="submission" date="2019-11" db="EMBL/GenBank/DDBJ databases">
        <title>Genome sequences of 17 halophilic strains isolated from different environments.</title>
        <authorList>
            <person name="Furrow R.E."/>
        </authorList>
    </citation>
    <scope>NUCLEOTIDE SEQUENCE [LARGE SCALE GENOMIC DNA]</scope>
    <source>
        <strain evidence="2 3">22506_14_FS</strain>
    </source>
</reference>
<accession>A0A845F3U0</accession>
<evidence type="ECO:0000313" key="2">
    <source>
        <dbReference type="EMBL" id="MYL65623.1"/>
    </source>
</evidence>
<organism evidence="2 3">
    <name type="scientific">Guptibacillus hwajinpoensis</name>
    <dbReference type="NCBI Taxonomy" id="208199"/>
    <lineage>
        <taxon>Bacteria</taxon>
        <taxon>Bacillati</taxon>
        <taxon>Bacillota</taxon>
        <taxon>Bacilli</taxon>
        <taxon>Bacillales</taxon>
        <taxon>Guptibacillaceae</taxon>
        <taxon>Guptibacillus</taxon>
    </lineage>
</organism>
<comment type="caution">
    <text evidence="2">The sequence shown here is derived from an EMBL/GenBank/DDBJ whole genome shotgun (WGS) entry which is preliminary data.</text>
</comment>
<dbReference type="RefSeq" id="WP_098446566.1">
    <property type="nucleotide sequence ID" value="NZ_JAIVAE010000014.1"/>
</dbReference>
<feature type="compositionally biased region" description="Polar residues" evidence="1">
    <location>
        <begin position="7"/>
        <end position="20"/>
    </location>
</feature>
<dbReference type="Proteomes" id="UP000447833">
    <property type="component" value="Unassembled WGS sequence"/>
</dbReference>
<protein>
    <submittedName>
        <fullName evidence="2">YuzL family protein</fullName>
    </submittedName>
</protein>